<name>A0A3M7SCB2_BRAPC</name>
<dbReference type="Proteomes" id="UP000276133">
    <property type="component" value="Unassembled WGS sequence"/>
</dbReference>
<dbReference type="AlphaFoldDB" id="A0A3M7SCB2"/>
<proteinExistence type="predicted"/>
<evidence type="ECO:0000313" key="2">
    <source>
        <dbReference type="Proteomes" id="UP000276133"/>
    </source>
</evidence>
<dbReference type="EMBL" id="REGN01001648">
    <property type="protein sequence ID" value="RNA33369.1"/>
    <property type="molecule type" value="Genomic_DNA"/>
</dbReference>
<reference evidence="1 2" key="1">
    <citation type="journal article" date="2018" name="Sci. Rep.">
        <title>Genomic signatures of local adaptation to the degree of environmental predictability in rotifers.</title>
        <authorList>
            <person name="Franch-Gras L."/>
            <person name="Hahn C."/>
            <person name="Garcia-Roger E.M."/>
            <person name="Carmona M.J."/>
            <person name="Serra M."/>
            <person name="Gomez A."/>
        </authorList>
    </citation>
    <scope>NUCLEOTIDE SEQUENCE [LARGE SCALE GENOMIC DNA]</scope>
    <source>
        <strain evidence="1">HYR1</strain>
    </source>
</reference>
<keyword evidence="2" id="KW-1185">Reference proteome</keyword>
<gene>
    <name evidence="1" type="ORF">BpHYR1_000345</name>
</gene>
<sequence length="72" mass="8395">MVRGYNINNNFKISSTISNISHDLARVGVVVIHKKRITRKKYLLVLVKNSLCCLRLERLIFLILIPPNKENY</sequence>
<comment type="caution">
    <text evidence="1">The sequence shown here is derived from an EMBL/GenBank/DDBJ whole genome shotgun (WGS) entry which is preliminary data.</text>
</comment>
<accession>A0A3M7SCB2</accession>
<organism evidence="1 2">
    <name type="scientific">Brachionus plicatilis</name>
    <name type="common">Marine rotifer</name>
    <name type="synonym">Brachionus muelleri</name>
    <dbReference type="NCBI Taxonomy" id="10195"/>
    <lineage>
        <taxon>Eukaryota</taxon>
        <taxon>Metazoa</taxon>
        <taxon>Spiralia</taxon>
        <taxon>Gnathifera</taxon>
        <taxon>Rotifera</taxon>
        <taxon>Eurotatoria</taxon>
        <taxon>Monogononta</taxon>
        <taxon>Pseudotrocha</taxon>
        <taxon>Ploima</taxon>
        <taxon>Brachionidae</taxon>
        <taxon>Brachionus</taxon>
    </lineage>
</organism>
<evidence type="ECO:0000313" key="1">
    <source>
        <dbReference type="EMBL" id="RNA33369.1"/>
    </source>
</evidence>
<protein>
    <submittedName>
        <fullName evidence="1">Uncharacterized protein</fullName>
    </submittedName>
</protein>